<organism evidence="1 2">
    <name type="scientific">Algimonas porphyrae</name>
    <dbReference type="NCBI Taxonomy" id="1128113"/>
    <lineage>
        <taxon>Bacteria</taxon>
        <taxon>Pseudomonadati</taxon>
        <taxon>Pseudomonadota</taxon>
        <taxon>Alphaproteobacteria</taxon>
        <taxon>Maricaulales</taxon>
        <taxon>Robiginitomaculaceae</taxon>
        <taxon>Algimonas</taxon>
    </lineage>
</organism>
<protein>
    <submittedName>
        <fullName evidence="1">Protein-tyrosine-phosphatase</fullName>
    </submittedName>
</protein>
<dbReference type="InterPro" id="IPR029021">
    <property type="entry name" value="Prot-tyrosine_phosphatase-like"/>
</dbReference>
<dbReference type="Proteomes" id="UP001161390">
    <property type="component" value="Unassembled WGS sequence"/>
</dbReference>
<reference evidence="1" key="1">
    <citation type="journal article" date="2014" name="Int. J. Syst. Evol. Microbiol.">
        <title>Complete genome of a new Firmicutes species belonging to the dominant human colonic microbiota ('Ruminococcus bicirculans') reveals two chromosomes and a selective capacity to utilize plant glucans.</title>
        <authorList>
            <consortium name="NISC Comparative Sequencing Program"/>
            <person name="Wegmann U."/>
            <person name="Louis P."/>
            <person name="Goesmann A."/>
            <person name="Henrissat B."/>
            <person name="Duncan S.H."/>
            <person name="Flint H.J."/>
        </authorList>
    </citation>
    <scope>NUCLEOTIDE SEQUENCE</scope>
    <source>
        <strain evidence="1">NBRC 108216</strain>
    </source>
</reference>
<evidence type="ECO:0000313" key="1">
    <source>
        <dbReference type="EMBL" id="GLQ19714.1"/>
    </source>
</evidence>
<name>A0ABQ5UWR4_9PROT</name>
<evidence type="ECO:0000313" key="2">
    <source>
        <dbReference type="Proteomes" id="UP001161390"/>
    </source>
</evidence>
<keyword evidence="2" id="KW-1185">Reference proteome</keyword>
<dbReference type="SUPFAM" id="SSF52799">
    <property type="entry name" value="(Phosphotyrosine protein) phosphatases II"/>
    <property type="match status" value="1"/>
</dbReference>
<accession>A0ABQ5UWR4</accession>
<dbReference type="Gene3D" id="3.90.190.10">
    <property type="entry name" value="Protein tyrosine phosphatase superfamily"/>
    <property type="match status" value="1"/>
</dbReference>
<dbReference type="InterPro" id="IPR016130">
    <property type="entry name" value="Tyr_Pase_AS"/>
</dbReference>
<sequence>MKEERIKRLNTFALPVSGRADMADLSDKPLDLNDPKDRKQARYDLTWGDHGFLRKRFANRHDIGGGMYRENQPSPERIAVWADEGIKTVVNLRGPSPKGFYLLEKEACEKHGIALENYRMYSRDVHSKDRLLGTKDLFDRIEYPAVMHCKSGADRTGIMGVLYRHFRMGDPIEDAIEQLSFKYLHVRHGKTGMLDFFFDDYLTYKAEHPEISFEDWVKGPYDPADVKSRFMSHWTGNAITEWLLRRE</sequence>
<gene>
    <name evidence="1" type="primary">ctpA</name>
    <name evidence="1" type="ORF">GCM10007854_06690</name>
</gene>
<reference evidence="1" key="2">
    <citation type="submission" date="2023-01" db="EMBL/GenBank/DDBJ databases">
        <title>Draft genome sequence of Algimonas porphyrae strain NBRC 108216.</title>
        <authorList>
            <person name="Sun Q."/>
            <person name="Mori K."/>
        </authorList>
    </citation>
    <scope>NUCLEOTIDE SEQUENCE</scope>
    <source>
        <strain evidence="1">NBRC 108216</strain>
    </source>
</reference>
<dbReference type="PROSITE" id="PS00383">
    <property type="entry name" value="TYR_PHOSPHATASE_1"/>
    <property type="match status" value="1"/>
</dbReference>
<dbReference type="RefSeq" id="WP_284369601.1">
    <property type="nucleotide sequence ID" value="NZ_BSNJ01000001.1"/>
</dbReference>
<dbReference type="EMBL" id="BSNJ01000001">
    <property type="protein sequence ID" value="GLQ19714.1"/>
    <property type="molecule type" value="Genomic_DNA"/>
</dbReference>
<proteinExistence type="predicted"/>
<comment type="caution">
    <text evidence="1">The sequence shown here is derived from an EMBL/GenBank/DDBJ whole genome shotgun (WGS) entry which is preliminary data.</text>
</comment>